<evidence type="ECO:0000313" key="2">
    <source>
        <dbReference type="EMBL" id="UNV86327.1"/>
    </source>
</evidence>
<keyword evidence="4" id="KW-1185">Reference proteome</keyword>
<organism evidence="1 3">
    <name type="scientific">Morococcus cerebrosus</name>
    <dbReference type="NCBI Taxonomy" id="1056807"/>
    <lineage>
        <taxon>Bacteria</taxon>
        <taxon>Pseudomonadati</taxon>
        <taxon>Pseudomonadota</taxon>
        <taxon>Betaproteobacteria</taxon>
        <taxon>Neisseriales</taxon>
        <taxon>Neisseriaceae</taxon>
        <taxon>Morococcus</taxon>
    </lineage>
</organism>
<dbReference type="InterPro" id="IPR029470">
    <property type="entry name" value="PDDEXK_4"/>
</dbReference>
<reference evidence="2 4" key="2">
    <citation type="submission" date="2022-03" db="EMBL/GenBank/DDBJ databases">
        <title>Genome sequencing of Morococcus cerebrosus.</title>
        <authorList>
            <person name="Baek M.-G."/>
            <person name="Yi H."/>
        </authorList>
    </citation>
    <scope>NUCLEOTIDE SEQUENCE [LARGE SCALE GENOMIC DNA]</scope>
    <source>
        <strain evidence="2 4">CIP 81.93</strain>
    </source>
</reference>
<evidence type="ECO:0000313" key="4">
    <source>
        <dbReference type="Proteomes" id="UP000829504"/>
    </source>
</evidence>
<evidence type="ECO:0000313" key="1">
    <source>
        <dbReference type="EMBL" id="KIC07080.1"/>
    </source>
</evidence>
<evidence type="ECO:0000313" key="3">
    <source>
        <dbReference type="Proteomes" id="UP000031390"/>
    </source>
</evidence>
<name>A0A0C1GKT8_9NEIS</name>
<dbReference type="RefSeq" id="WP_039407999.1">
    <property type="nucleotide sequence ID" value="NZ_CP094242.1"/>
</dbReference>
<gene>
    <name evidence="1" type="ORF">MCC93_15320</name>
    <name evidence="2" type="ORF">MON37_06295</name>
</gene>
<dbReference type="Pfam" id="PF14281">
    <property type="entry name" value="PDDEXK_4"/>
    <property type="match status" value="1"/>
</dbReference>
<accession>A0A0C1GKT8</accession>
<proteinExistence type="predicted"/>
<dbReference type="EMBL" id="CP094242">
    <property type="protein sequence ID" value="UNV86327.1"/>
    <property type="molecule type" value="Genomic_DNA"/>
</dbReference>
<dbReference type="EMBL" id="JUFZ01000069">
    <property type="protein sequence ID" value="KIC07080.1"/>
    <property type="molecule type" value="Genomic_DNA"/>
</dbReference>
<reference evidence="1 3" key="1">
    <citation type="submission" date="2014-12" db="EMBL/GenBank/DDBJ databases">
        <title>Genome sequence of Morococcus cerebrosus.</title>
        <authorList>
            <person name="Shin S.-K."/>
            <person name="Yi H."/>
        </authorList>
    </citation>
    <scope>NUCLEOTIDE SEQUENCE [LARGE SCALE GENOMIC DNA]</scope>
    <source>
        <strain evidence="1 3">CIP 81.93</strain>
    </source>
</reference>
<protein>
    <submittedName>
        <fullName evidence="2">PD-(D/E)XK nuclease family protein</fullName>
    </submittedName>
</protein>
<dbReference type="Proteomes" id="UP000031390">
    <property type="component" value="Unassembled WGS sequence"/>
</dbReference>
<dbReference type="AlphaFoldDB" id="A0A0C1GKT8"/>
<sequence length="355" mass="42131">MKPNIFDIATKELSQDAFITWLLMFADEGCKREDEVLNECARKFVTELIKSHYPNFDEKITSVKAGRQRENIDIWAEVNDKYFIVIEDKTNTKEHSNQLNRYREAAERMAKGKSIVCIYIKTGNENKASLTRVENKGFKVFDRKNLICILEKYTDLIKNNIFIDFLERIKRLEEKNNQFGEIAITEWQGIDWQGFFQFLENELPAADMWWDYANNPSGGFWWYAFSKLPLTDKNFIYMQLEQSKVRLCFKVNISDESVENDRRQIRNKLFKLFISEARKEGFFEIKKPERFGKGKTMTFAVVEREGWFGNDKLDREGVIKNILKYQEFFIAFQKKFKADTQSPKQAQIPSLRFKK</sequence>
<dbReference type="Proteomes" id="UP000829504">
    <property type="component" value="Chromosome"/>
</dbReference>
<dbReference type="PATRIC" id="fig|1056807.3.peg.1472"/>